<dbReference type="GO" id="GO:0004672">
    <property type="term" value="F:protein kinase activity"/>
    <property type="evidence" value="ECO:0007669"/>
    <property type="project" value="InterPro"/>
</dbReference>
<keyword evidence="6" id="KW-0067">ATP-binding</keyword>
<evidence type="ECO:0000256" key="5">
    <source>
        <dbReference type="ARBA" id="ARBA00022741"/>
    </source>
</evidence>
<dbReference type="PANTHER" id="PTHR45927">
    <property type="entry name" value="LYSM-DOMAIN RECEPTOR-LIKE KINASE-RELATED"/>
    <property type="match status" value="1"/>
</dbReference>
<keyword evidence="3 11" id="KW-0812">Transmembrane</keyword>
<keyword evidence="9" id="KW-1015">Disulfide bond</keyword>
<keyword evidence="5" id="KW-0547">Nucleotide-binding</keyword>
<feature type="region of interest" description="Disordered" evidence="10">
    <location>
        <begin position="235"/>
        <end position="256"/>
    </location>
</feature>
<dbReference type="InterPro" id="IPR001245">
    <property type="entry name" value="Ser-Thr/Tyr_kinase_cat_dom"/>
</dbReference>
<keyword evidence="8 11" id="KW-0472">Membrane</keyword>
<evidence type="ECO:0000256" key="11">
    <source>
        <dbReference type="SAM" id="Phobius"/>
    </source>
</evidence>
<gene>
    <name evidence="15" type="ORF">FRX31_003864</name>
</gene>
<keyword evidence="15" id="KW-0418">Kinase</keyword>
<dbReference type="Gene3D" id="1.10.510.10">
    <property type="entry name" value="Transferase(Phosphotransferase) domain 1"/>
    <property type="match status" value="1"/>
</dbReference>
<dbReference type="GO" id="GO:0005524">
    <property type="term" value="F:ATP binding"/>
    <property type="evidence" value="ECO:0007669"/>
    <property type="project" value="UniProtKB-KW"/>
</dbReference>
<dbReference type="Gene3D" id="3.30.200.20">
    <property type="entry name" value="Phosphorylase Kinase, domain 1"/>
    <property type="match status" value="1"/>
</dbReference>
<proteinExistence type="predicted"/>
<dbReference type="AlphaFoldDB" id="A0A7J6X9S9"/>
<protein>
    <submittedName>
        <fullName evidence="15">Lysm receptor kinase</fullName>
    </submittedName>
</protein>
<feature type="region of interest" description="Disordered" evidence="10">
    <location>
        <begin position="645"/>
        <end position="669"/>
    </location>
</feature>
<dbReference type="InterPro" id="IPR011009">
    <property type="entry name" value="Kinase-like_dom_sf"/>
</dbReference>
<feature type="chain" id="PRO_5029640220" evidence="12">
    <location>
        <begin position="22"/>
        <end position="669"/>
    </location>
</feature>
<dbReference type="PROSITE" id="PS50011">
    <property type="entry name" value="PROTEIN_KINASE_DOM"/>
    <property type="match status" value="1"/>
</dbReference>
<keyword evidence="15" id="KW-0675">Receptor</keyword>
<dbReference type="Pfam" id="PF07714">
    <property type="entry name" value="PK_Tyr_Ser-Thr"/>
    <property type="match status" value="1"/>
</dbReference>
<evidence type="ECO:0000259" key="14">
    <source>
        <dbReference type="PROSITE" id="PS51782"/>
    </source>
</evidence>
<dbReference type="Pfam" id="PF23472">
    <property type="entry name" value="LysM2_CERK1_LYK3_4_5"/>
    <property type="match status" value="1"/>
</dbReference>
<keyword evidence="15" id="KW-0808">Transferase</keyword>
<evidence type="ECO:0000256" key="9">
    <source>
        <dbReference type="ARBA" id="ARBA00023157"/>
    </source>
</evidence>
<dbReference type="Proteomes" id="UP000554482">
    <property type="component" value="Unassembled WGS sequence"/>
</dbReference>
<accession>A0A7J6X9S9</accession>
<keyword evidence="16" id="KW-1185">Reference proteome</keyword>
<keyword evidence="7 11" id="KW-1133">Transmembrane helix</keyword>
<feature type="domain" description="Protein kinase" evidence="13">
    <location>
        <begin position="353"/>
        <end position="641"/>
    </location>
</feature>
<evidence type="ECO:0000256" key="4">
    <source>
        <dbReference type="ARBA" id="ARBA00022729"/>
    </source>
</evidence>
<name>A0A7J6X9S9_THATH</name>
<keyword evidence="4 12" id="KW-0732">Signal</keyword>
<feature type="signal peptide" evidence="12">
    <location>
        <begin position="1"/>
        <end position="21"/>
    </location>
</feature>
<evidence type="ECO:0000256" key="10">
    <source>
        <dbReference type="SAM" id="MobiDB-lite"/>
    </source>
</evidence>
<evidence type="ECO:0000259" key="13">
    <source>
        <dbReference type="PROSITE" id="PS50011"/>
    </source>
</evidence>
<feature type="transmembrane region" description="Helical" evidence="11">
    <location>
        <begin position="264"/>
        <end position="288"/>
    </location>
</feature>
<dbReference type="GO" id="GO:0005886">
    <property type="term" value="C:plasma membrane"/>
    <property type="evidence" value="ECO:0007669"/>
    <property type="project" value="UniProtKB-SubCell"/>
</dbReference>
<evidence type="ECO:0000256" key="6">
    <source>
        <dbReference type="ARBA" id="ARBA00022840"/>
    </source>
</evidence>
<sequence>MAALTIRLILFFVFVPVFNQGQNLLSCDTNSPDALGYRCNGLQDQCGTFAMFHINSNFSSLSNLTLYMGLDKKLVSEASGFSTNTEFLPINQPLLIPIDCRCNKGGFFEALLTKTTIKGESFYGIAELLEGLTTCKAIQGKNPSLSPWGLQEMVRLLIPLRCACPSQTELKQGQKFLVSYPINEGDTVSDLASEFHTSIDAMLFSNNKSVSFTPERLESLSTILIPFNSKPVLTSFSDPREPKTGMPSTSSSEHHSRRSKLRKVGLYIALSSIIVGVCTVVFVVIWVYRLKNKKPVFYKSDDVELQHLRVRTRSEIKTMSEDSLDRFDTQAMDTTTPHKLVVETYTVEDLKKATEDFNSSNLIEGSVYHGRLNGKNLAIKRIHTETISKIEFELFQEAYHSHPSFSRLLGTCLIDGPDSYLVFEYAKNGSLKDWIHGGLAMKSQFIASCYCFLSWNQRLKICLDVARSLEYMHHIMNPGYVHRNIKSRNIFLDDDFNANVGNFGMARCNEDKVRDAKTLPVHSLSWNRGYLAPEYLQNGTISSGIDIFSYGVVLLEVLSGQPPIIRDDKKGEGIVLLSDKFKSMRFDDFEVLRDWMDTALGDAYSFDMAVTLAYLARSCVEEEPSCRPSSREIVEKLSKMVKELSGEQSISRTSSSKPQTKVPVTVSNA</sequence>
<dbReference type="InterPro" id="IPR052611">
    <property type="entry name" value="Plant_RLK_LysM"/>
</dbReference>
<dbReference type="FunFam" id="1.10.510.10:FF:000468">
    <property type="entry name" value="PTI1-like tyrosine-protein kinase 3"/>
    <property type="match status" value="1"/>
</dbReference>
<evidence type="ECO:0000256" key="7">
    <source>
        <dbReference type="ARBA" id="ARBA00022989"/>
    </source>
</evidence>
<organism evidence="15 16">
    <name type="scientific">Thalictrum thalictroides</name>
    <name type="common">Rue-anemone</name>
    <name type="synonym">Anemone thalictroides</name>
    <dbReference type="NCBI Taxonomy" id="46969"/>
    <lineage>
        <taxon>Eukaryota</taxon>
        <taxon>Viridiplantae</taxon>
        <taxon>Streptophyta</taxon>
        <taxon>Embryophyta</taxon>
        <taxon>Tracheophyta</taxon>
        <taxon>Spermatophyta</taxon>
        <taxon>Magnoliopsida</taxon>
        <taxon>Ranunculales</taxon>
        <taxon>Ranunculaceae</taxon>
        <taxon>Thalictroideae</taxon>
        <taxon>Thalictrum</taxon>
    </lineage>
</organism>
<feature type="domain" description="LysM" evidence="14">
    <location>
        <begin position="178"/>
        <end position="225"/>
    </location>
</feature>
<dbReference type="InterPro" id="IPR000719">
    <property type="entry name" value="Prot_kinase_dom"/>
</dbReference>
<dbReference type="SUPFAM" id="SSF56112">
    <property type="entry name" value="Protein kinase-like (PK-like)"/>
    <property type="match status" value="1"/>
</dbReference>
<keyword evidence="2" id="KW-1003">Cell membrane</keyword>
<feature type="compositionally biased region" description="Polar residues" evidence="10">
    <location>
        <begin position="646"/>
        <end position="659"/>
    </location>
</feature>
<dbReference type="PANTHER" id="PTHR45927:SF13">
    <property type="entry name" value="PROTEIN LYK2"/>
    <property type="match status" value="1"/>
</dbReference>
<dbReference type="PROSITE" id="PS51782">
    <property type="entry name" value="LYSM"/>
    <property type="match status" value="1"/>
</dbReference>
<evidence type="ECO:0000256" key="1">
    <source>
        <dbReference type="ARBA" id="ARBA00004162"/>
    </source>
</evidence>
<comment type="subcellular location">
    <subcellularLocation>
        <location evidence="1">Cell membrane</location>
        <topology evidence="1">Single-pass membrane protein</topology>
    </subcellularLocation>
</comment>
<comment type="caution">
    <text evidence="15">The sequence shown here is derived from an EMBL/GenBank/DDBJ whole genome shotgun (WGS) entry which is preliminary data.</text>
</comment>
<evidence type="ECO:0000313" key="16">
    <source>
        <dbReference type="Proteomes" id="UP000554482"/>
    </source>
</evidence>
<dbReference type="InterPro" id="IPR018392">
    <property type="entry name" value="LysM"/>
</dbReference>
<evidence type="ECO:0000256" key="8">
    <source>
        <dbReference type="ARBA" id="ARBA00023136"/>
    </source>
</evidence>
<dbReference type="InterPro" id="IPR056562">
    <property type="entry name" value="LysM2_CERK1_LYK3_4_5"/>
</dbReference>
<dbReference type="EMBL" id="JABWDY010002573">
    <property type="protein sequence ID" value="KAF5206546.1"/>
    <property type="molecule type" value="Genomic_DNA"/>
</dbReference>
<evidence type="ECO:0000256" key="2">
    <source>
        <dbReference type="ARBA" id="ARBA00022475"/>
    </source>
</evidence>
<dbReference type="OrthoDB" id="4062651at2759"/>
<evidence type="ECO:0000256" key="12">
    <source>
        <dbReference type="SAM" id="SignalP"/>
    </source>
</evidence>
<evidence type="ECO:0000313" key="15">
    <source>
        <dbReference type="EMBL" id="KAF5206546.1"/>
    </source>
</evidence>
<reference evidence="15 16" key="1">
    <citation type="submission" date="2020-06" db="EMBL/GenBank/DDBJ databases">
        <title>Transcriptomic and genomic resources for Thalictrum thalictroides and T. hernandezii: Facilitating candidate gene discovery in an emerging model plant lineage.</title>
        <authorList>
            <person name="Arias T."/>
            <person name="Riano-Pachon D.M."/>
            <person name="Di Stilio V.S."/>
        </authorList>
    </citation>
    <scope>NUCLEOTIDE SEQUENCE [LARGE SCALE GENOMIC DNA]</scope>
    <source>
        <strain evidence="16">cv. WT478/WT964</strain>
        <tissue evidence="15">Leaves</tissue>
    </source>
</reference>
<evidence type="ECO:0000256" key="3">
    <source>
        <dbReference type="ARBA" id="ARBA00022692"/>
    </source>
</evidence>